<comment type="caution">
    <text evidence="2">The sequence shown here is derived from an EMBL/GenBank/DDBJ whole genome shotgun (WGS) entry which is preliminary data.</text>
</comment>
<dbReference type="EMBL" id="JAELUQ010000009">
    <property type="protein sequence ID" value="KAG7408718.1"/>
    <property type="molecule type" value="Genomic_DNA"/>
</dbReference>
<evidence type="ECO:0000313" key="2">
    <source>
        <dbReference type="EMBL" id="KAG7408718.1"/>
    </source>
</evidence>
<gene>
    <name evidence="3" type="ORF">Forpe1208_v012164</name>
    <name evidence="2" type="ORF">Forpe1208_v012169</name>
</gene>
<dbReference type="Proteomes" id="UP000694050">
    <property type="component" value="Unassembled WGS sequence"/>
</dbReference>
<evidence type="ECO:0000313" key="3">
    <source>
        <dbReference type="EMBL" id="KAG7408739.1"/>
    </source>
</evidence>
<evidence type="ECO:0000313" key="4">
    <source>
        <dbReference type="Proteomes" id="UP000694050"/>
    </source>
</evidence>
<sequence>MATSSTININDDRNNQGLPSAPATVNADSVIGTQATPKPTVIGLYGISGSGKFFAGISATETQSGRIRPF</sequence>
<dbReference type="AlphaFoldDB" id="A0A8J5NSM8"/>
<reference evidence="2" key="1">
    <citation type="submission" date="2021-04" db="EMBL/GenBank/DDBJ databases">
        <title>First draft genome resource for Brassicaceae pathogens Fusarium oxysporum f. sp. raphani and Fusarium oxysporum f. sp. rapae.</title>
        <authorList>
            <person name="Asai S."/>
        </authorList>
    </citation>
    <scope>NUCLEOTIDE SEQUENCE</scope>
    <source>
        <strain evidence="2">Tf1208</strain>
    </source>
</reference>
<accession>A0A8J5NSM8</accession>
<protein>
    <submittedName>
        <fullName evidence="2">Uncharacterized protein</fullName>
    </submittedName>
</protein>
<name>A0A8J5NSM8_FUSOX</name>
<organism evidence="2 4">
    <name type="scientific">Fusarium oxysporum f. sp. rapae</name>
    <dbReference type="NCBI Taxonomy" id="485398"/>
    <lineage>
        <taxon>Eukaryota</taxon>
        <taxon>Fungi</taxon>
        <taxon>Dikarya</taxon>
        <taxon>Ascomycota</taxon>
        <taxon>Pezizomycotina</taxon>
        <taxon>Sordariomycetes</taxon>
        <taxon>Hypocreomycetidae</taxon>
        <taxon>Hypocreales</taxon>
        <taxon>Nectriaceae</taxon>
        <taxon>Fusarium</taxon>
        <taxon>Fusarium oxysporum species complex</taxon>
    </lineage>
</organism>
<feature type="region of interest" description="Disordered" evidence="1">
    <location>
        <begin position="1"/>
        <end position="24"/>
    </location>
</feature>
<proteinExistence type="predicted"/>
<evidence type="ECO:0000256" key="1">
    <source>
        <dbReference type="SAM" id="MobiDB-lite"/>
    </source>
</evidence>
<dbReference type="EMBL" id="JAELUQ010000009">
    <property type="protein sequence ID" value="KAG7408739.1"/>
    <property type="molecule type" value="Genomic_DNA"/>
</dbReference>